<evidence type="ECO:0000313" key="1">
    <source>
        <dbReference type="EMBL" id="OBR02087.1"/>
    </source>
</evidence>
<dbReference type="GeneID" id="28873469"/>
<name>A0A1B7XQQ1_COLHI</name>
<dbReference type="Pfam" id="PF20174">
    <property type="entry name" value="DUF6540"/>
    <property type="match status" value="1"/>
</dbReference>
<organism evidence="1 2">
    <name type="scientific">Colletotrichum higginsianum (strain IMI 349063)</name>
    <name type="common">Crucifer anthracnose fungus</name>
    <dbReference type="NCBI Taxonomy" id="759273"/>
    <lineage>
        <taxon>Eukaryota</taxon>
        <taxon>Fungi</taxon>
        <taxon>Dikarya</taxon>
        <taxon>Ascomycota</taxon>
        <taxon>Pezizomycotina</taxon>
        <taxon>Sordariomycetes</taxon>
        <taxon>Hypocreomycetidae</taxon>
        <taxon>Glomerellales</taxon>
        <taxon>Glomerellaceae</taxon>
        <taxon>Colletotrichum</taxon>
        <taxon>Colletotrichum destructivum species complex</taxon>
    </lineage>
</organism>
<dbReference type="Proteomes" id="UP000092177">
    <property type="component" value="Chromosome 11"/>
</dbReference>
<dbReference type="AlphaFoldDB" id="A0A1B7XQQ1"/>
<keyword evidence="2" id="KW-1185">Reference proteome</keyword>
<reference evidence="2" key="1">
    <citation type="journal article" date="2017" name="BMC Genomics">
        <title>Gapless genome assembly of Colletotrichum higginsianum reveals chromosome structure and association of transposable elements with secondary metabolite gene clusters.</title>
        <authorList>
            <person name="Dallery J.-F."/>
            <person name="Lapalu N."/>
            <person name="Zampounis A."/>
            <person name="Pigne S."/>
            <person name="Luyten I."/>
            <person name="Amselem J."/>
            <person name="Wittenberg A.H.J."/>
            <person name="Zhou S."/>
            <person name="de Queiroz M.V."/>
            <person name="Robin G.P."/>
            <person name="Auger A."/>
            <person name="Hainaut M."/>
            <person name="Henrissat B."/>
            <person name="Kim K.-T."/>
            <person name="Lee Y.-H."/>
            <person name="Lespinet O."/>
            <person name="Schwartz D.C."/>
            <person name="Thon M.R."/>
            <person name="O'Connell R.J."/>
        </authorList>
    </citation>
    <scope>NUCLEOTIDE SEQUENCE [LARGE SCALE GENOMIC DNA]</scope>
    <source>
        <strain evidence="2">IMI 349063</strain>
    </source>
</reference>
<dbReference type="RefSeq" id="XP_018150605.1">
    <property type="nucleotide sequence ID" value="XM_018309362.1"/>
</dbReference>
<dbReference type="InterPro" id="IPR046670">
    <property type="entry name" value="DUF6540"/>
</dbReference>
<dbReference type="KEGG" id="chig:CH63R_14388"/>
<dbReference type="EMBL" id="LTAN01000011">
    <property type="protein sequence ID" value="OBR02087.1"/>
    <property type="molecule type" value="Genomic_DNA"/>
</dbReference>
<protein>
    <submittedName>
        <fullName evidence="1">Uncharacterized protein</fullName>
    </submittedName>
</protein>
<comment type="caution">
    <text evidence="1">The sequence shown here is derived from an EMBL/GenBank/DDBJ whole genome shotgun (WGS) entry which is preliminary data.</text>
</comment>
<gene>
    <name evidence="1" type="ORF">CH63R_14388</name>
</gene>
<sequence>MMFYKSLFLQLLFFPLLINAAVITVYIAIYDVLDSRDPNHWAIYLDGERDVILQVGDDIGGVGYFVEQPIYNKKPQRSSRHKESIAVGSISSNKFNDAIAAIQNTPVDNNSNTWNCQAWAIEALDTLSDAGLFNWQRGKKQTLQAKRQNWQK</sequence>
<dbReference type="VEuPathDB" id="FungiDB:CH63R_14388"/>
<accession>A0A1B7XQQ1</accession>
<proteinExistence type="predicted"/>
<evidence type="ECO:0000313" key="2">
    <source>
        <dbReference type="Proteomes" id="UP000092177"/>
    </source>
</evidence>